<organism evidence="1">
    <name type="scientific">Amphimedon queenslandica</name>
    <name type="common">Sponge</name>
    <dbReference type="NCBI Taxonomy" id="400682"/>
    <lineage>
        <taxon>Eukaryota</taxon>
        <taxon>Metazoa</taxon>
        <taxon>Porifera</taxon>
        <taxon>Demospongiae</taxon>
        <taxon>Heteroscleromorpha</taxon>
        <taxon>Haplosclerida</taxon>
        <taxon>Niphatidae</taxon>
        <taxon>Amphimedon</taxon>
    </lineage>
</organism>
<accession>A0A1X7T5W4</accession>
<dbReference type="InParanoid" id="A0A1X7T5W4"/>
<dbReference type="EnsemblMetazoa" id="Aqu2.1.09770_001">
    <property type="protein sequence ID" value="Aqu2.1.09770_001"/>
    <property type="gene ID" value="Aqu2.1.09770"/>
</dbReference>
<reference evidence="1" key="1">
    <citation type="submission" date="2017-05" db="UniProtKB">
        <authorList>
            <consortium name="EnsemblMetazoa"/>
        </authorList>
    </citation>
    <scope>IDENTIFICATION</scope>
</reference>
<protein>
    <submittedName>
        <fullName evidence="1">Uncharacterized protein</fullName>
    </submittedName>
</protein>
<proteinExistence type="predicted"/>
<sequence>MLNFGLVSICSSKSLDFVIVKCFQSQCSRQSRITSVTLIPFPWSSLLKSLECILMLTSREFMLAILHDNLL</sequence>
<name>A0A1X7T5W4_AMPQE</name>
<evidence type="ECO:0000313" key="1">
    <source>
        <dbReference type="EnsemblMetazoa" id="Aqu2.1.09770_001"/>
    </source>
</evidence>
<dbReference type="AlphaFoldDB" id="A0A1X7T5W4"/>